<evidence type="ECO:0000256" key="1">
    <source>
        <dbReference type="ARBA" id="ARBA00005375"/>
    </source>
</evidence>
<dbReference type="InterPro" id="IPR029033">
    <property type="entry name" value="His_PPase_superfam"/>
</dbReference>
<comment type="catalytic activity">
    <reaction evidence="3">
        <text>3-O-[beta-D-GlcA-(1-&gt;3)-beta-D-Gal-(1-&gt;3)-beta-D-Gal-(1-&gt;4)-beta-D-2-O-P-Xyl]-L-seryl-[protein] + H2O = 3-O-(beta-D-GlcA-(1-&gt;3)-beta-D-Gal-(1-&gt;3)-beta-D-Gal-(1-&gt;4)-beta-D-Xyl)-L-seryl-[protein] + phosphate</text>
        <dbReference type="Rhea" id="RHEA:56512"/>
        <dbReference type="Rhea" id="RHEA-COMP:12573"/>
        <dbReference type="Rhea" id="RHEA-COMP:14559"/>
        <dbReference type="ChEBI" id="CHEBI:15377"/>
        <dbReference type="ChEBI" id="CHEBI:43474"/>
        <dbReference type="ChEBI" id="CHEBI:132093"/>
        <dbReference type="ChEBI" id="CHEBI:140495"/>
    </reaction>
</comment>
<evidence type="ECO:0000313" key="6">
    <source>
        <dbReference type="Proteomes" id="UP000050792"/>
    </source>
</evidence>
<evidence type="ECO:0000313" key="7">
    <source>
        <dbReference type="WBParaSite" id="SRDH1_45580.1"/>
    </source>
</evidence>
<dbReference type="PANTHER" id="PTHR11567:SF110">
    <property type="entry name" value="2-PHOSPHOXYLOSE PHOSPHATASE 1"/>
    <property type="match status" value="1"/>
</dbReference>
<dbReference type="PANTHER" id="PTHR11567">
    <property type="entry name" value="ACID PHOSPHATASE-RELATED"/>
    <property type="match status" value="1"/>
</dbReference>
<dbReference type="WBParaSite" id="SRDH1_45580.1">
    <property type="protein sequence ID" value="SRDH1_45580.1"/>
    <property type="gene ID" value="SRDH1_45580"/>
</dbReference>
<name>A0AA85FF03_9TREM</name>
<organism evidence="6 7">
    <name type="scientific">Schistosoma rodhaini</name>
    <dbReference type="NCBI Taxonomy" id="6188"/>
    <lineage>
        <taxon>Eukaryota</taxon>
        <taxon>Metazoa</taxon>
        <taxon>Spiralia</taxon>
        <taxon>Lophotrochozoa</taxon>
        <taxon>Platyhelminthes</taxon>
        <taxon>Trematoda</taxon>
        <taxon>Digenea</taxon>
        <taxon>Strigeidida</taxon>
        <taxon>Schistosomatoidea</taxon>
        <taxon>Schistosomatidae</taxon>
        <taxon>Schistosoma</taxon>
    </lineage>
</organism>
<reference evidence="7" key="2">
    <citation type="submission" date="2023-11" db="UniProtKB">
        <authorList>
            <consortium name="WormBaseParasite"/>
        </authorList>
    </citation>
    <scope>IDENTIFICATION</scope>
</reference>
<dbReference type="SUPFAM" id="SSF53254">
    <property type="entry name" value="Phosphoglycerate mutase-like"/>
    <property type="match status" value="1"/>
</dbReference>
<evidence type="ECO:0000256" key="4">
    <source>
        <dbReference type="ARBA" id="ARBA00040357"/>
    </source>
</evidence>
<dbReference type="Gene3D" id="3.40.50.1240">
    <property type="entry name" value="Phosphoglycerate mutase-like"/>
    <property type="match status" value="1"/>
</dbReference>
<evidence type="ECO:0000256" key="2">
    <source>
        <dbReference type="ARBA" id="ARBA00022801"/>
    </source>
</evidence>
<dbReference type="AlphaFoldDB" id="A0AA85FF03"/>
<dbReference type="CDD" id="cd07061">
    <property type="entry name" value="HP_HAP_like"/>
    <property type="match status" value="1"/>
</dbReference>
<dbReference type="Pfam" id="PF00328">
    <property type="entry name" value="His_Phos_2"/>
    <property type="match status" value="1"/>
</dbReference>
<dbReference type="Proteomes" id="UP000050792">
    <property type="component" value="Unassembled WGS sequence"/>
</dbReference>
<dbReference type="InterPro" id="IPR050645">
    <property type="entry name" value="Histidine_acid_phosphatase"/>
</dbReference>
<keyword evidence="2" id="KW-0378">Hydrolase</keyword>
<proteinExistence type="inferred from homology"/>
<evidence type="ECO:0000256" key="3">
    <source>
        <dbReference type="ARBA" id="ARBA00036311"/>
    </source>
</evidence>
<evidence type="ECO:0000256" key="5">
    <source>
        <dbReference type="ARBA" id="ARBA00041499"/>
    </source>
</evidence>
<dbReference type="InterPro" id="IPR000560">
    <property type="entry name" value="His_Pase_clade-2"/>
</dbReference>
<accession>A0AA85FF03</accession>
<comment type="similarity">
    <text evidence="1">Belongs to the histidine acid phosphatase family.</text>
</comment>
<reference evidence="6" key="1">
    <citation type="submission" date="2022-06" db="EMBL/GenBank/DDBJ databases">
        <authorList>
            <person name="Berger JAMES D."/>
            <person name="Berger JAMES D."/>
        </authorList>
    </citation>
    <scope>NUCLEOTIDE SEQUENCE [LARGE SCALE GENOMIC DNA]</scope>
</reference>
<keyword evidence="6" id="KW-1185">Reference proteome</keyword>
<dbReference type="GO" id="GO:0016791">
    <property type="term" value="F:phosphatase activity"/>
    <property type="evidence" value="ECO:0007669"/>
    <property type="project" value="TreeGrafter"/>
</dbReference>
<sequence length="476" mass="55136">MVSLKTVSHSGLSRLLDIKRHMCKPSIRIVFIIFSKNYQNVILLLYKCAIHFTMENSMKLLQVQVFFRHGARTPLFHVKSPIFPEALWTPEISTDLPHTLFPYCLIDISTQKQVQLSPDYLDKLFILPGGNRVGELTKGGQQDAFNLGTRLKKQYKENSNFLPYKFQPSQFYLRTTFIARTIKSLRCVMAGLYGDNISLTEPVNFECEKLNTEILFPNPHTCELLLQLFNDGVTECCKSKTFQEMKQKLKEILGVEKLLDCVEQRSTDYDCPIYFVRDDYLARKYAGFPIPNELEKLLPEMHKICSEELLHEFLGKREDWKKNVHIVLSDLFSLILNNMINYKKLPQFHLYACHDSSIMLLLFGLNIFDGIWPPFAADIIFELYTTSTTSTTSSSTSTSSSELSSMKSFPLHSYDSSLIDDNLDHLWFRIIYLGKPLLLRSLWNISDSYSQHLNDHSFIPFKVLYKYIDKAKNGIE</sequence>
<protein>
    <recommendedName>
        <fullName evidence="4">2-phosphoxylose phosphatase 1</fullName>
    </recommendedName>
    <alternativeName>
        <fullName evidence="5">Acid phosphatase-like protein 2</fullName>
    </alternativeName>
</protein>